<dbReference type="GO" id="GO:0000506">
    <property type="term" value="C:glycosylphosphatidylinositol-N-acetylglucosaminyltransferase (GPI-GnT) complex"/>
    <property type="evidence" value="ECO:0007669"/>
    <property type="project" value="InterPro"/>
</dbReference>
<evidence type="ECO:0000256" key="1">
    <source>
        <dbReference type="ARBA" id="ARBA00004687"/>
    </source>
</evidence>
<dbReference type="OrthoDB" id="6256716at2759"/>
<dbReference type="UniPathway" id="UPA00196"/>
<comment type="pathway">
    <text evidence="1">Glycolipid biosynthesis; glycosylphosphatidylinositol-anchor biosynthesis.</text>
</comment>
<dbReference type="Pfam" id="PF10181">
    <property type="entry name" value="PIG-H"/>
    <property type="match status" value="1"/>
</dbReference>
<evidence type="ECO:0000313" key="5">
    <source>
        <dbReference type="EMBL" id="TFL07077.1"/>
    </source>
</evidence>
<keyword evidence="3" id="KW-0472">Membrane</keyword>
<name>A0A5C3R0G4_9AGAR</name>
<evidence type="ECO:0000256" key="2">
    <source>
        <dbReference type="ARBA" id="ARBA00009610"/>
    </source>
</evidence>
<dbReference type="STRING" id="1884261.A0A5C3R0G4"/>
<proteinExistence type="inferred from homology"/>
<feature type="domain" description="Phosphatidylinositol N-acetylglucosaminyltransferase subunit H conserved" evidence="4">
    <location>
        <begin position="91"/>
        <end position="151"/>
    </location>
</feature>
<dbReference type="InterPro" id="IPR044215">
    <property type="entry name" value="PIG-H"/>
</dbReference>
<dbReference type="AlphaFoldDB" id="A0A5C3R0G4"/>
<organism evidence="5 6">
    <name type="scientific">Pterulicium gracile</name>
    <dbReference type="NCBI Taxonomy" id="1884261"/>
    <lineage>
        <taxon>Eukaryota</taxon>
        <taxon>Fungi</taxon>
        <taxon>Dikarya</taxon>
        <taxon>Basidiomycota</taxon>
        <taxon>Agaricomycotina</taxon>
        <taxon>Agaricomycetes</taxon>
        <taxon>Agaricomycetidae</taxon>
        <taxon>Agaricales</taxon>
        <taxon>Pleurotineae</taxon>
        <taxon>Pterulaceae</taxon>
        <taxon>Pterulicium</taxon>
    </lineage>
</organism>
<dbReference type="InterPro" id="IPR019328">
    <property type="entry name" value="PIGH-H_dom"/>
</dbReference>
<dbReference type="Proteomes" id="UP000305067">
    <property type="component" value="Unassembled WGS sequence"/>
</dbReference>
<keyword evidence="3" id="KW-0812">Transmembrane</keyword>
<feature type="transmembrane region" description="Helical" evidence="3">
    <location>
        <begin position="66"/>
        <end position="84"/>
    </location>
</feature>
<dbReference type="PANTHER" id="PTHR15231:SF1">
    <property type="entry name" value="PHOSPHATIDYLINOSITOL N-ACETYLGLUCOSAMINYLTRANSFERASE SUBUNIT H"/>
    <property type="match status" value="1"/>
</dbReference>
<accession>A0A5C3R0G4</accession>
<feature type="transmembrane region" description="Helical" evidence="3">
    <location>
        <begin position="43"/>
        <end position="59"/>
    </location>
</feature>
<gene>
    <name evidence="5" type="ORF">BDV98DRAFT_538495</name>
</gene>
<keyword evidence="6" id="KW-1185">Reference proteome</keyword>
<evidence type="ECO:0000256" key="3">
    <source>
        <dbReference type="SAM" id="Phobius"/>
    </source>
</evidence>
<dbReference type="EMBL" id="ML178814">
    <property type="protein sequence ID" value="TFL07077.1"/>
    <property type="molecule type" value="Genomic_DNA"/>
</dbReference>
<evidence type="ECO:0000313" key="6">
    <source>
        <dbReference type="Proteomes" id="UP000305067"/>
    </source>
</evidence>
<evidence type="ECO:0000259" key="4">
    <source>
        <dbReference type="Pfam" id="PF10181"/>
    </source>
</evidence>
<dbReference type="GO" id="GO:0006506">
    <property type="term" value="P:GPI anchor biosynthetic process"/>
    <property type="evidence" value="ECO:0007669"/>
    <property type="project" value="UniProtKB-UniPathway"/>
</dbReference>
<dbReference type="PANTHER" id="PTHR15231">
    <property type="entry name" value="PHOSPHATIDYLINOSITOL N-ACETYLGLUCOSAMINYLTRANSFERASE SUBUNIT H"/>
    <property type="match status" value="1"/>
</dbReference>
<protein>
    <recommendedName>
        <fullName evidence="4">Phosphatidylinositol N-acetylglucosaminyltransferase subunit H conserved domain-containing protein</fullName>
    </recommendedName>
</protein>
<keyword evidence="3" id="KW-1133">Transmembrane helix</keyword>
<reference evidence="5 6" key="1">
    <citation type="journal article" date="2019" name="Nat. Ecol. Evol.">
        <title>Megaphylogeny resolves global patterns of mushroom evolution.</title>
        <authorList>
            <person name="Varga T."/>
            <person name="Krizsan K."/>
            <person name="Foldi C."/>
            <person name="Dima B."/>
            <person name="Sanchez-Garcia M."/>
            <person name="Sanchez-Ramirez S."/>
            <person name="Szollosi G.J."/>
            <person name="Szarkandi J.G."/>
            <person name="Papp V."/>
            <person name="Albert L."/>
            <person name="Andreopoulos W."/>
            <person name="Angelini C."/>
            <person name="Antonin V."/>
            <person name="Barry K.W."/>
            <person name="Bougher N.L."/>
            <person name="Buchanan P."/>
            <person name="Buyck B."/>
            <person name="Bense V."/>
            <person name="Catcheside P."/>
            <person name="Chovatia M."/>
            <person name="Cooper J."/>
            <person name="Damon W."/>
            <person name="Desjardin D."/>
            <person name="Finy P."/>
            <person name="Geml J."/>
            <person name="Haridas S."/>
            <person name="Hughes K."/>
            <person name="Justo A."/>
            <person name="Karasinski D."/>
            <person name="Kautmanova I."/>
            <person name="Kiss B."/>
            <person name="Kocsube S."/>
            <person name="Kotiranta H."/>
            <person name="LaButti K.M."/>
            <person name="Lechner B.E."/>
            <person name="Liimatainen K."/>
            <person name="Lipzen A."/>
            <person name="Lukacs Z."/>
            <person name="Mihaltcheva S."/>
            <person name="Morgado L.N."/>
            <person name="Niskanen T."/>
            <person name="Noordeloos M.E."/>
            <person name="Ohm R.A."/>
            <person name="Ortiz-Santana B."/>
            <person name="Ovrebo C."/>
            <person name="Racz N."/>
            <person name="Riley R."/>
            <person name="Savchenko A."/>
            <person name="Shiryaev A."/>
            <person name="Soop K."/>
            <person name="Spirin V."/>
            <person name="Szebenyi C."/>
            <person name="Tomsovsky M."/>
            <person name="Tulloss R.E."/>
            <person name="Uehling J."/>
            <person name="Grigoriev I.V."/>
            <person name="Vagvolgyi C."/>
            <person name="Papp T."/>
            <person name="Martin F.M."/>
            <person name="Miettinen O."/>
            <person name="Hibbett D.S."/>
            <person name="Nagy L.G."/>
        </authorList>
    </citation>
    <scope>NUCLEOTIDE SEQUENCE [LARGE SCALE GENOMIC DNA]</scope>
    <source>
        <strain evidence="5 6">CBS 309.79</strain>
    </source>
</reference>
<sequence>MGTPTGSSRNQPLPSSHPEFTIAQGPGFHEFKVRADAKGNGSTIPWTLLILPVVLMLAWDQRARRPVIAVLTLLICAGLLHRQFTQVISESVIVLPPHGLQLETQKGFRGIRMSTASRFIPVSELHDFLINEGLMGWNVRYYLVALQRPAAGSTTRLHVPYEHLLPFFPVLRIVYRRVQDLLYEPQQLDSHHPHE</sequence>
<comment type="similarity">
    <text evidence="2">Belongs to the PIGH family.</text>
</comment>